<keyword evidence="2" id="KW-1185">Reference proteome</keyword>
<sequence>MASKIFKGDMPELLEKILNHLNNEIYSLYSRATLHKLDLHYSNYGFNTEIFYLLEYNDQFFSRLQDFSFSLIPDYTENAIALLKILANHATNISSLKLEKVYYNDEPQLLNAITHFIKSQEQLKQFGLFSGEFFPMETHDIISALKSQKLSLQEVTFENCNFDAEFETLIDCENLEILRIRFCIDVKILFANINTLEIIGCSIDTSYMVQILQKSGSLLQRLKFETTDDEVWKK</sequence>
<organism evidence="1 2">
    <name type="scientific">Gigaspora margarita</name>
    <dbReference type="NCBI Taxonomy" id="4874"/>
    <lineage>
        <taxon>Eukaryota</taxon>
        <taxon>Fungi</taxon>
        <taxon>Fungi incertae sedis</taxon>
        <taxon>Mucoromycota</taxon>
        <taxon>Glomeromycotina</taxon>
        <taxon>Glomeromycetes</taxon>
        <taxon>Diversisporales</taxon>
        <taxon>Gigasporaceae</taxon>
        <taxon>Gigaspora</taxon>
    </lineage>
</organism>
<gene>
    <name evidence="1" type="ORF">F8M41_012278</name>
</gene>
<comment type="caution">
    <text evidence="1">The sequence shown here is derived from an EMBL/GenBank/DDBJ whole genome shotgun (WGS) entry which is preliminary data.</text>
</comment>
<accession>A0A8H4EV30</accession>
<dbReference type="Proteomes" id="UP000439903">
    <property type="component" value="Unassembled WGS sequence"/>
</dbReference>
<dbReference type="AlphaFoldDB" id="A0A8H4EV30"/>
<proteinExistence type="predicted"/>
<protein>
    <recommendedName>
        <fullName evidence="3">F-box domain-containing protein</fullName>
    </recommendedName>
</protein>
<name>A0A8H4EV30_GIGMA</name>
<dbReference type="EMBL" id="WTPW01000026">
    <property type="protein sequence ID" value="KAF0557824.1"/>
    <property type="molecule type" value="Genomic_DNA"/>
</dbReference>
<evidence type="ECO:0008006" key="3">
    <source>
        <dbReference type="Google" id="ProtNLM"/>
    </source>
</evidence>
<dbReference type="InterPro" id="IPR032675">
    <property type="entry name" value="LRR_dom_sf"/>
</dbReference>
<dbReference type="SUPFAM" id="SSF52047">
    <property type="entry name" value="RNI-like"/>
    <property type="match status" value="1"/>
</dbReference>
<dbReference type="Gene3D" id="3.80.10.10">
    <property type="entry name" value="Ribonuclease Inhibitor"/>
    <property type="match status" value="1"/>
</dbReference>
<reference evidence="1 2" key="1">
    <citation type="journal article" date="2019" name="Environ. Microbiol.">
        <title>At the nexus of three kingdoms: the genome of the mycorrhizal fungus Gigaspora margarita provides insights into plant, endobacterial and fungal interactions.</title>
        <authorList>
            <person name="Venice F."/>
            <person name="Ghignone S."/>
            <person name="Salvioli di Fossalunga A."/>
            <person name="Amselem J."/>
            <person name="Novero M."/>
            <person name="Xianan X."/>
            <person name="Sedzielewska Toro K."/>
            <person name="Morin E."/>
            <person name="Lipzen A."/>
            <person name="Grigoriev I.V."/>
            <person name="Henrissat B."/>
            <person name="Martin F.M."/>
            <person name="Bonfante P."/>
        </authorList>
    </citation>
    <scope>NUCLEOTIDE SEQUENCE [LARGE SCALE GENOMIC DNA]</scope>
    <source>
        <strain evidence="1 2">BEG34</strain>
    </source>
</reference>
<evidence type="ECO:0000313" key="2">
    <source>
        <dbReference type="Proteomes" id="UP000439903"/>
    </source>
</evidence>
<evidence type="ECO:0000313" key="1">
    <source>
        <dbReference type="EMBL" id="KAF0557824.1"/>
    </source>
</evidence>